<feature type="region of interest" description="Disordered" evidence="1">
    <location>
        <begin position="18"/>
        <end position="97"/>
    </location>
</feature>
<dbReference type="Proteomes" id="UP001287286">
    <property type="component" value="Unassembled WGS sequence"/>
</dbReference>
<reference evidence="2" key="3">
    <citation type="submission" date="2023-11" db="EMBL/GenBank/DDBJ databases">
        <authorList>
            <person name="Beijen E."/>
            <person name="Ohm R.A."/>
        </authorList>
    </citation>
    <scope>NUCLEOTIDE SEQUENCE</scope>
    <source>
        <strain evidence="2">CBS 150709</strain>
    </source>
</reference>
<reference evidence="2 5" key="4">
    <citation type="journal article" date="2024" name="Microbiol. Resour. Announc.">
        <title>Genome annotations for the ascomycete fungi Trichoderma harzianum, Trichoderma aggressivum, and Purpureocillium lilacinum.</title>
        <authorList>
            <person name="Beijen E.P.W."/>
            <person name="Ohm R.A."/>
        </authorList>
    </citation>
    <scope>NUCLEOTIDE SEQUENCE [LARGE SCALE GENOMIC DNA]</scope>
    <source>
        <strain evidence="2 5">CBS 150709</strain>
    </source>
</reference>
<protein>
    <recommendedName>
        <fullName evidence="6">DUF1760-domain-containing protein</fullName>
    </recommendedName>
</protein>
<dbReference type="PANTHER" id="PTHR28020:SF1">
    <property type="entry name" value="YAP1-BINDING PROTEIN 1-RELATED"/>
    <property type="match status" value="1"/>
</dbReference>
<organism evidence="3 4">
    <name type="scientific">Purpureocillium lilacinum</name>
    <name type="common">Paecilomyces lilacinus</name>
    <dbReference type="NCBI Taxonomy" id="33203"/>
    <lineage>
        <taxon>Eukaryota</taxon>
        <taxon>Fungi</taxon>
        <taxon>Dikarya</taxon>
        <taxon>Ascomycota</taxon>
        <taxon>Pezizomycotina</taxon>
        <taxon>Sordariomycetes</taxon>
        <taxon>Hypocreomycetidae</taxon>
        <taxon>Hypocreales</taxon>
        <taxon>Ophiocordycipitaceae</taxon>
        <taxon>Purpureocillium</taxon>
    </lineage>
</organism>
<sequence>MMPLVVADERDTRHWCIGSCRDDGRTNKQADDEGPITRCPARRPTPQGPVKELTPRTSEPSRQSRRAPARPSLAAKPHPRRPQASRAPPCGGSVNPSMATTEEVVQRLKESRPPATDRFTYLTIIDKSLSPEVLPALQEILEDVELTSDIGWDLVEMLIDVPGSEPCLESIARLGNPREVILKVLQVMDITTGKGENGAEGNKAFVTLCGMLGILHKRLQVKAPSRFLHTTLDTVHRSYDPTSAEATAAVIALVRSMSGQKRPPLPTRQSSTTLDNPFQESDPAKSAPDPEADKTDQLNANEPEVMELLLQSFITNIIEAYVNTNSLEWASRLFEYTYPERIVPGKKTMTQAFNEVEELQARDALVGQLVAVAGDIGLSNVPLSKLKSSLEDICTDPLALDFDPARPDEILMSTGGLICLVAYKIFAADVFDANQPLPDMHMFPDHHQMLKLFLGESEDPQAQVASNPGTVESLLVMAIWLDGSRRIAAAEGAEANFMAYHHLLTLISVFHPNVRVRNAATVVSGAVLHADPDEEDRLAILEDLLENCMFSSLQACAVTWLKEEIIAAKKAGSKNRFSSADCLDSLQYTLFPSLTHLKEADTDTLLEFWTQSAPLLLQVANFALFLYGGSEYKDLAPAGMAAAIEHRYVEPLLHVAKTLTAEVDKKGVEAQDAEPETLLQLGILADTLGRVPLQDWRMLGWVAVGGFAHCWRVAPRRLSLLGNQPTVRRMPWETLALRLCYGAACLVPVYGCSITTFQVASRSYSSTLRTTRAADERLGRIPPSPVLLTIAMTIDGGCVKWRVGFAAPEASASQTTRAPTATAGAGIDGGGHQQRAAAHARHWSDARTLLGWPLQNRGGRAGRAPGSGPPWRGRRGNLKFSSCSDLSDRAMGDEAKTGAGDAGAARVAALRGSEWDEDAARRFVPSRWERAPACGWAGGVLGCPQMPTAAAGSAPHWKNLQGWSRLAPSGSPPGRTLEPRSVSSAYSDLQRARRRGGGGGGG</sequence>
<dbReference type="GO" id="GO:0034599">
    <property type="term" value="P:cellular response to oxidative stress"/>
    <property type="evidence" value="ECO:0007669"/>
    <property type="project" value="InterPro"/>
</dbReference>
<dbReference type="InterPro" id="IPR013877">
    <property type="entry name" value="YAP-bd/ALF4/Glomulin"/>
</dbReference>
<feature type="compositionally biased region" description="Basic and acidic residues" evidence="1">
    <location>
        <begin position="18"/>
        <end position="31"/>
    </location>
</feature>
<evidence type="ECO:0000313" key="4">
    <source>
        <dbReference type="Proteomes" id="UP000245956"/>
    </source>
</evidence>
<proteinExistence type="predicted"/>
<dbReference type="AlphaFoldDB" id="A0A2U3DRJ9"/>
<reference evidence="3" key="1">
    <citation type="submission" date="2015-05" db="EMBL/GenBank/DDBJ databases">
        <authorList>
            <person name="Wang D.B."/>
            <person name="Wang M."/>
        </authorList>
    </citation>
    <scope>NUCLEOTIDE SEQUENCE</scope>
    <source>
        <strain evidence="3">36-1</strain>
    </source>
</reference>
<feature type="compositionally biased region" description="Low complexity" evidence="1">
    <location>
        <begin position="862"/>
        <end position="871"/>
    </location>
</feature>
<name>A0A2U3DRJ9_PURLI</name>
<evidence type="ECO:0000313" key="3">
    <source>
        <dbReference type="EMBL" id="PWI64872.1"/>
    </source>
</evidence>
<dbReference type="EMBL" id="LCWV01000043">
    <property type="protein sequence ID" value="PWI64872.1"/>
    <property type="molecule type" value="Genomic_DNA"/>
</dbReference>
<gene>
    <name evidence="3" type="ORF">PCL_08505</name>
    <name evidence="2" type="ORF">Purlil1_5490</name>
</gene>
<dbReference type="PANTHER" id="PTHR28020">
    <property type="entry name" value="YAP1-BINDING PROTEIN 1-RELATED"/>
    <property type="match status" value="1"/>
</dbReference>
<dbReference type="GO" id="GO:0005737">
    <property type="term" value="C:cytoplasm"/>
    <property type="evidence" value="ECO:0007669"/>
    <property type="project" value="TreeGrafter"/>
</dbReference>
<feature type="compositionally biased region" description="Polar residues" evidence="1">
    <location>
        <begin position="267"/>
        <end position="279"/>
    </location>
</feature>
<keyword evidence="5" id="KW-1185">Reference proteome</keyword>
<dbReference type="EMBL" id="JAWRVI010000016">
    <property type="protein sequence ID" value="KAK4090319.1"/>
    <property type="molecule type" value="Genomic_DNA"/>
</dbReference>
<evidence type="ECO:0000313" key="5">
    <source>
        <dbReference type="Proteomes" id="UP001287286"/>
    </source>
</evidence>
<feature type="region of interest" description="Disordered" evidence="1">
    <location>
        <begin position="964"/>
        <end position="1002"/>
    </location>
</feature>
<dbReference type="Proteomes" id="UP000245956">
    <property type="component" value="Unassembled WGS sequence"/>
</dbReference>
<comment type="caution">
    <text evidence="3">The sequence shown here is derived from an EMBL/GenBank/DDBJ whole genome shotgun (WGS) entry which is preliminary data.</text>
</comment>
<dbReference type="InterPro" id="IPR040347">
    <property type="entry name" value="YBP1/2"/>
</dbReference>
<evidence type="ECO:0000256" key="1">
    <source>
        <dbReference type="SAM" id="MobiDB-lite"/>
    </source>
</evidence>
<feature type="region of interest" description="Disordered" evidence="1">
    <location>
        <begin position="854"/>
        <end position="877"/>
    </location>
</feature>
<evidence type="ECO:0000313" key="2">
    <source>
        <dbReference type="EMBL" id="KAK4090319.1"/>
    </source>
</evidence>
<accession>A0A2U3DRJ9</accession>
<feature type="region of interest" description="Disordered" evidence="1">
    <location>
        <begin position="259"/>
        <end position="296"/>
    </location>
</feature>
<evidence type="ECO:0008006" key="6">
    <source>
        <dbReference type="Google" id="ProtNLM"/>
    </source>
</evidence>
<dbReference type="Pfam" id="PF08568">
    <property type="entry name" value="Kinetochor_Ybp2"/>
    <property type="match status" value="1"/>
</dbReference>
<reference evidence="3 4" key="2">
    <citation type="journal article" date="2016" name="Front. Microbiol.">
        <title>Genome and transcriptome sequences reveal the specific parasitism of the nematophagous Purpureocillium lilacinum 36-1.</title>
        <authorList>
            <person name="Xie J."/>
            <person name="Li S."/>
            <person name="Mo C."/>
            <person name="Xiao X."/>
            <person name="Peng D."/>
            <person name="Wang G."/>
            <person name="Xiao Y."/>
        </authorList>
    </citation>
    <scope>NUCLEOTIDE SEQUENCE [LARGE SCALE GENOMIC DNA]</scope>
    <source>
        <strain evidence="3 4">36-1</strain>
    </source>
</reference>